<evidence type="ECO:0000313" key="2">
    <source>
        <dbReference type="EMBL" id="ONK76099.1"/>
    </source>
</evidence>
<gene>
    <name evidence="2" type="ORF">A4U43_C03F23860</name>
</gene>
<sequence>MRPQLAMSSRHELLQPPDLPGDPARVAVVVSDGRLPDDWEAPISAGSFPSRARCRRTVGYSRELPHGRSSGRRISRRRSCRRAAVVGGCDIRLSDLDGKTPVRLCVVNVGDLRGLFEGG</sequence>
<evidence type="ECO:0000313" key="3">
    <source>
        <dbReference type="Proteomes" id="UP000243459"/>
    </source>
</evidence>
<dbReference type="EMBL" id="CM007383">
    <property type="protein sequence ID" value="ONK76099.1"/>
    <property type="molecule type" value="Genomic_DNA"/>
</dbReference>
<protein>
    <submittedName>
        <fullName evidence="2">Uncharacterized protein</fullName>
    </submittedName>
</protein>
<dbReference type="AlphaFoldDB" id="A0A5P1FGT4"/>
<evidence type="ECO:0000256" key="1">
    <source>
        <dbReference type="SAM" id="MobiDB-lite"/>
    </source>
</evidence>
<accession>A0A5P1FGT4</accession>
<name>A0A5P1FGT4_ASPOF</name>
<dbReference type="Gramene" id="ONK76099">
    <property type="protein sequence ID" value="ONK76099"/>
    <property type="gene ID" value="A4U43_C03F23860"/>
</dbReference>
<dbReference type="Proteomes" id="UP000243459">
    <property type="component" value="Chromosome 3"/>
</dbReference>
<proteinExistence type="predicted"/>
<feature type="region of interest" description="Disordered" evidence="1">
    <location>
        <begin position="1"/>
        <end position="22"/>
    </location>
</feature>
<reference evidence="3" key="1">
    <citation type="journal article" date="2017" name="Nat. Commun.">
        <title>The asparagus genome sheds light on the origin and evolution of a young Y chromosome.</title>
        <authorList>
            <person name="Harkess A."/>
            <person name="Zhou J."/>
            <person name="Xu C."/>
            <person name="Bowers J.E."/>
            <person name="Van der Hulst R."/>
            <person name="Ayyampalayam S."/>
            <person name="Mercati F."/>
            <person name="Riccardi P."/>
            <person name="McKain M.R."/>
            <person name="Kakrana A."/>
            <person name="Tang H."/>
            <person name="Ray J."/>
            <person name="Groenendijk J."/>
            <person name="Arikit S."/>
            <person name="Mathioni S.M."/>
            <person name="Nakano M."/>
            <person name="Shan H."/>
            <person name="Telgmann-Rauber A."/>
            <person name="Kanno A."/>
            <person name="Yue Z."/>
            <person name="Chen H."/>
            <person name="Li W."/>
            <person name="Chen Y."/>
            <person name="Xu X."/>
            <person name="Zhang Y."/>
            <person name="Luo S."/>
            <person name="Chen H."/>
            <person name="Gao J."/>
            <person name="Mao Z."/>
            <person name="Pires J.C."/>
            <person name="Luo M."/>
            <person name="Kudrna D."/>
            <person name="Wing R.A."/>
            <person name="Meyers B.C."/>
            <person name="Yi K."/>
            <person name="Kong H."/>
            <person name="Lavrijsen P."/>
            <person name="Sunseri F."/>
            <person name="Falavigna A."/>
            <person name="Ye Y."/>
            <person name="Leebens-Mack J.H."/>
            <person name="Chen G."/>
        </authorList>
    </citation>
    <scope>NUCLEOTIDE SEQUENCE [LARGE SCALE GENOMIC DNA]</scope>
    <source>
        <strain evidence="3">cv. DH0086</strain>
    </source>
</reference>
<keyword evidence="3" id="KW-1185">Reference proteome</keyword>
<organism evidence="2 3">
    <name type="scientific">Asparagus officinalis</name>
    <name type="common">Garden asparagus</name>
    <dbReference type="NCBI Taxonomy" id="4686"/>
    <lineage>
        <taxon>Eukaryota</taxon>
        <taxon>Viridiplantae</taxon>
        <taxon>Streptophyta</taxon>
        <taxon>Embryophyta</taxon>
        <taxon>Tracheophyta</taxon>
        <taxon>Spermatophyta</taxon>
        <taxon>Magnoliopsida</taxon>
        <taxon>Liliopsida</taxon>
        <taxon>Asparagales</taxon>
        <taxon>Asparagaceae</taxon>
        <taxon>Asparagoideae</taxon>
        <taxon>Asparagus</taxon>
    </lineage>
</organism>